<evidence type="ECO:0000313" key="2">
    <source>
        <dbReference type="Proteomes" id="UP001596353"/>
    </source>
</evidence>
<dbReference type="EMBL" id="JBHSWG010000001">
    <property type="protein sequence ID" value="MFC6760173.1"/>
    <property type="molecule type" value="Genomic_DNA"/>
</dbReference>
<dbReference type="Proteomes" id="UP001596353">
    <property type="component" value="Unassembled WGS sequence"/>
</dbReference>
<organism evidence="1 2">
    <name type="scientific">Sulfitobacter porphyrae</name>
    <dbReference type="NCBI Taxonomy" id="1246864"/>
    <lineage>
        <taxon>Bacteria</taxon>
        <taxon>Pseudomonadati</taxon>
        <taxon>Pseudomonadota</taxon>
        <taxon>Alphaproteobacteria</taxon>
        <taxon>Rhodobacterales</taxon>
        <taxon>Roseobacteraceae</taxon>
        <taxon>Sulfitobacter</taxon>
    </lineage>
</organism>
<accession>A0ABW2B3P1</accession>
<protein>
    <recommendedName>
        <fullName evidence="3">Sulfotransferase family protein</fullName>
    </recommendedName>
</protein>
<comment type="caution">
    <text evidence="1">The sequence shown here is derived from an EMBL/GenBank/DDBJ whole genome shotgun (WGS) entry which is preliminary data.</text>
</comment>
<name>A0ABW2B3P1_9RHOB</name>
<reference evidence="2" key="1">
    <citation type="journal article" date="2019" name="Int. J. Syst. Evol. Microbiol.">
        <title>The Global Catalogue of Microorganisms (GCM) 10K type strain sequencing project: providing services to taxonomists for standard genome sequencing and annotation.</title>
        <authorList>
            <consortium name="The Broad Institute Genomics Platform"/>
            <consortium name="The Broad Institute Genome Sequencing Center for Infectious Disease"/>
            <person name="Wu L."/>
            <person name="Ma J."/>
        </authorList>
    </citation>
    <scope>NUCLEOTIDE SEQUENCE [LARGE SCALE GENOMIC DNA]</scope>
    <source>
        <strain evidence="2">CCUG 66188</strain>
    </source>
</reference>
<evidence type="ECO:0008006" key="3">
    <source>
        <dbReference type="Google" id="ProtNLM"/>
    </source>
</evidence>
<sequence>MLLDVILDDDPAERVILSDPNFFRTAGTAVRQGRLYPDAAARMRNMSEIFPDDEVEIFLAIRNPAALLPVLHSVALEKSDTAFWGGRGPLDVKWSETLLAIRQAAPDIPITVWCNEDMPLIWSQIIREMAGVEHHEKIAGGFDLLAAIMSKEGMQRFRAYIDNHPGMSEMQKRRVISAFLDKFALEEEIEEELDMPGWTDELVEQMTDIYDEDLLTIQRIPGVTVVAP</sequence>
<proteinExistence type="predicted"/>
<gene>
    <name evidence="1" type="ORF">ACFQFQ_12810</name>
</gene>
<keyword evidence="2" id="KW-1185">Reference proteome</keyword>
<evidence type="ECO:0000313" key="1">
    <source>
        <dbReference type="EMBL" id="MFC6760173.1"/>
    </source>
</evidence>